<evidence type="ECO:0000313" key="3">
    <source>
        <dbReference type="Proteomes" id="UP000314294"/>
    </source>
</evidence>
<name>A0A4Z2IFR9_9TELE</name>
<evidence type="ECO:0000313" key="2">
    <source>
        <dbReference type="EMBL" id="TNN75963.1"/>
    </source>
</evidence>
<evidence type="ECO:0000256" key="1">
    <source>
        <dbReference type="SAM" id="MobiDB-lite"/>
    </source>
</evidence>
<proteinExistence type="predicted"/>
<sequence>MAVRQLVRQLVKKTALQVRPRPQDTALPDRLPAGNDGDQHRATKRGTLDFRLPVARSNFKSTK</sequence>
<protein>
    <submittedName>
        <fullName evidence="2">Uncharacterized protein</fullName>
    </submittedName>
</protein>
<feature type="region of interest" description="Disordered" evidence="1">
    <location>
        <begin position="17"/>
        <end position="63"/>
    </location>
</feature>
<dbReference type="EMBL" id="SRLO01000097">
    <property type="protein sequence ID" value="TNN75963.1"/>
    <property type="molecule type" value="Genomic_DNA"/>
</dbReference>
<reference evidence="2 3" key="1">
    <citation type="submission" date="2019-03" db="EMBL/GenBank/DDBJ databases">
        <title>First draft genome of Liparis tanakae, snailfish: a comprehensive survey of snailfish specific genes.</title>
        <authorList>
            <person name="Kim W."/>
            <person name="Song I."/>
            <person name="Jeong J.-H."/>
            <person name="Kim D."/>
            <person name="Kim S."/>
            <person name="Ryu S."/>
            <person name="Song J.Y."/>
            <person name="Lee S.K."/>
        </authorList>
    </citation>
    <scope>NUCLEOTIDE SEQUENCE [LARGE SCALE GENOMIC DNA]</scope>
    <source>
        <tissue evidence="2">Muscle</tissue>
    </source>
</reference>
<gene>
    <name evidence="2" type="ORF">EYF80_013726</name>
</gene>
<accession>A0A4Z2IFR9</accession>
<organism evidence="2 3">
    <name type="scientific">Liparis tanakae</name>
    <name type="common">Tanaka's snailfish</name>
    <dbReference type="NCBI Taxonomy" id="230148"/>
    <lineage>
        <taxon>Eukaryota</taxon>
        <taxon>Metazoa</taxon>
        <taxon>Chordata</taxon>
        <taxon>Craniata</taxon>
        <taxon>Vertebrata</taxon>
        <taxon>Euteleostomi</taxon>
        <taxon>Actinopterygii</taxon>
        <taxon>Neopterygii</taxon>
        <taxon>Teleostei</taxon>
        <taxon>Neoteleostei</taxon>
        <taxon>Acanthomorphata</taxon>
        <taxon>Eupercaria</taxon>
        <taxon>Perciformes</taxon>
        <taxon>Cottioidei</taxon>
        <taxon>Cottales</taxon>
        <taxon>Liparidae</taxon>
        <taxon>Liparis</taxon>
    </lineage>
</organism>
<keyword evidence="3" id="KW-1185">Reference proteome</keyword>
<comment type="caution">
    <text evidence="2">The sequence shown here is derived from an EMBL/GenBank/DDBJ whole genome shotgun (WGS) entry which is preliminary data.</text>
</comment>
<dbReference type="AlphaFoldDB" id="A0A4Z2IFR9"/>
<dbReference type="Proteomes" id="UP000314294">
    <property type="component" value="Unassembled WGS sequence"/>
</dbReference>